<gene>
    <name evidence="2" type="ORF">LAZ67_16002965</name>
</gene>
<dbReference type="InterPro" id="IPR036397">
    <property type="entry name" value="RNaseH_sf"/>
</dbReference>
<dbReference type="SUPFAM" id="SSF53098">
    <property type="entry name" value="Ribonuclease H-like"/>
    <property type="match status" value="1"/>
</dbReference>
<dbReference type="InterPro" id="IPR012337">
    <property type="entry name" value="RNaseH-like_sf"/>
</dbReference>
<reference evidence="2 3" key="1">
    <citation type="submission" date="2022-01" db="EMBL/GenBank/DDBJ databases">
        <title>A chromosomal length assembly of Cordylochernes scorpioides.</title>
        <authorList>
            <person name="Zeh D."/>
            <person name="Zeh J."/>
        </authorList>
    </citation>
    <scope>NUCLEOTIDE SEQUENCE [LARGE SCALE GENOMIC DNA]</scope>
    <source>
        <strain evidence="2">IN4F17</strain>
        <tissue evidence="2">Whole Body</tissue>
    </source>
</reference>
<dbReference type="Pfam" id="PF00665">
    <property type="entry name" value="rve"/>
    <property type="match status" value="1"/>
</dbReference>
<dbReference type="Gene3D" id="3.30.420.10">
    <property type="entry name" value="Ribonuclease H-like superfamily/Ribonuclease H"/>
    <property type="match status" value="1"/>
</dbReference>
<keyword evidence="3" id="KW-1185">Reference proteome</keyword>
<dbReference type="InterPro" id="IPR043502">
    <property type="entry name" value="DNA/RNA_pol_sf"/>
</dbReference>
<evidence type="ECO:0000313" key="2">
    <source>
        <dbReference type="EMBL" id="UYV78844.1"/>
    </source>
</evidence>
<feature type="domain" description="Integrase catalytic" evidence="1">
    <location>
        <begin position="165"/>
        <end position="302"/>
    </location>
</feature>
<dbReference type="PROSITE" id="PS50994">
    <property type="entry name" value="INTEGRASE"/>
    <property type="match status" value="1"/>
</dbReference>
<organism evidence="2 3">
    <name type="scientific">Cordylochernes scorpioides</name>
    <dbReference type="NCBI Taxonomy" id="51811"/>
    <lineage>
        <taxon>Eukaryota</taxon>
        <taxon>Metazoa</taxon>
        <taxon>Ecdysozoa</taxon>
        <taxon>Arthropoda</taxon>
        <taxon>Chelicerata</taxon>
        <taxon>Arachnida</taxon>
        <taxon>Pseudoscorpiones</taxon>
        <taxon>Cheliferoidea</taxon>
        <taxon>Chernetidae</taxon>
        <taxon>Cordylochernes</taxon>
    </lineage>
</organism>
<name>A0ABY6LDQ8_9ARAC</name>
<evidence type="ECO:0000259" key="1">
    <source>
        <dbReference type="PROSITE" id="PS50994"/>
    </source>
</evidence>
<dbReference type="Proteomes" id="UP001235939">
    <property type="component" value="Chromosome 16"/>
</dbReference>
<proteinExistence type="predicted"/>
<accession>A0ABY6LDQ8</accession>
<dbReference type="InterPro" id="IPR050951">
    <property type="entry name" value="Retrovirus_Pol_polyprotein"/>
</dbReference>
<sequence>MKFGTQARKCLQPGNFKVQRNKYARRPYSLALDHGPTQRLFAMIIMWSKTKRFNQPSTDPPIFAFMMEKGICRPSKSPWDSPLYLVPKKDGSLRPCDDYRKLNAATVPDRCPVSNIMDHKPLTYAFQQNLDKASPCQCRHLNFIWYFIGQFTTDIHHIAGCENVPSFSPPDGRFSQVHIDLVGPLPPSENYQYIFTCVDRFTRWPEALPIQDITAKTVANTFLSVWISRFGVPAKLTTDQGRQFESALFGELTRLLGINRIRTSPNHPATNGLVERFHKQLKDFLRCHDSTSWSLKLPLVLL</sequence>
<dbReference type="PANTHER" id="PTHR37984">
    <property type="entry name" value="PROTEIN CBG26694"/>
    <property type="match status" value="1"/>
</dbReference>
<dbReference type="Gene3D" id="3.10.10.10">
    <property type="entry name" value="HIV Type 1 Reverse Transcriptase, subunit A, domain 1"/>
    <property type="match status" value="1"/>
</dbReference>
<evidence type="ECO:0000313" key="3">
    <source>
        <dbReference type="Proteomes" id="UP001235939"/>
    </source>
</evidence>
<dbReference type="SUPFAM" id="SSF56672">
    <property type="entry name" value="DNA/RNA polymerases"/>
    <property type="match status" value="1"/>
</dbReference>
<dbReference type="EMBL" id="CP092878">
    <property type="protein sequence ID" value="UYV78844.1"/>
    <property type="molecule type" value="Genomic_DNA"/>
</dbReference>
<protein>
    <recommendedName>
        <fullName evidence="1">Integrase catalytic domain-containing protein</fullName>
    </recommendedName>
</protein>
<dbReference type="PANTHER" id="PTHR37984:SF15">
    <property type="entry name" value="INTEGRASE CATALYTIC DOMAIN-CONTAINING PROTEIN"/>
    <property type="match status" value="1"/>
</dbReference>
<dbReference type="InterPro" id="IPR001584">
    <property type="entry name" value="Integrase_cat-core"/>
</dbReference>